<gene>
    <name evidence="1" type="primary">rpl22</name>
</gene>
<reference evidence="1" key="1">
    <citation type="submission" date="2022-05" db="EMBL/GenBank/DDBJ databases">
        <title>barcodingPTplants, DNA barcoding aromatic, medicinal, and condiment plants from Portugal.</title>
        <authorList>
            <person name="Leonardo I.C."/>
            <person name="Alberti A."/>
            <person name="Denoeud F."/>
            <person name="Barreto Crespo M.T."/>
            <person name="Capelo J."/>
            <person name="Gaspar F.B."/>
        </authorList>
    </citation>
    <scope>NUCLEOTIDE SEQUENCE</scope>
    <source>
        <strain evidence="1">BPTPS043</strain>
        <tissue evidence="1">Leaf material</tissue>
    </source>
</reference>
<name>A0A976U5W3_9FABA</name>
<keyword evidence="1" id="KW-0934">Plastid</keyword>
<proteinExistence type="predicted"/>
<keyword evidence="1" id="KW-0687">Ribonucleoprotein</keyword>
<organism evidence="1">
    <name type="scientific">Genista tridentata subsp. tridentata</name>
    <dbReference type="NCBI Taxonomy" id="2942621"/>
    <lineage>
        <taxon>Eukaryota</taxon>
        <taxon>Viridiplantae</taxon>
        <taxon>Streptophyta</taxon>
        <taxon>Embryophyta</taxon>
        <taxon>Tracheophyta</taxon>
        <taxon>Spermatophyta</taxon>
        <taxon>Magnoliopsida</taxon>
        <taxon>eudicotyledons</taxon>
        <taxon>Gunneridae</taxon>
        <taxon>Pentapetalae</taxon>
        <taxon>rosids</taxon>
        <taxon>fabids</taxon>
        <taxon>Fabales</taxon>
        <taxon>Fabaceae</taxon>
        <taxon>Papilionoideae</taxon>
        <taxon>50 kb inversion clade</taxon>
        <taxon>genistoids sensu lato</taxon>
        <taxon>core genistoids</taxon>
        <taxon>Genisteae</taxon>
        <taxon>Genista</taxon>
    </lineage>
</organism>
<evidence type="ECO:0000313" key="1">
    <source>
        <dbReference type="EMBL" id="UVF31069.1"/>
    </source>
</evidence>
<protein>
    <submittedName>
        <fullName evidence="1">Ribosomal protein L22</fullName>
    </submittedName>
</protein>
<sequence length="49" mass="6083">MIKKYIKKIFIHFLVKIEPYDKEIFIDKKVRKARHALLSLNKKWIKIKK</sequence>
<dbReference type="GO" id="GO:0005840">
    <property type="term" value="C:ribosome"/>
    <property type="evidence" value="ECO:0007669"/>
    <property type="project" value="UniProtKB-KW"/>
</dbReference>
<accession>A0A976U5W3</accession>
<keyword evidence="1" id="KW-0689">Ribosomal protein</keyword>
<keyword evidence="1" id="KW-0150">Chloroplast</keyword>
<dbReference type="EMBL" id="ON641302">
    <property type="protein sequence ID" value="UVF31069.1"/>
    <property type="molecule type" value="Genomic_DNA"/>
</dbReference>
<geneLocation type="chloroplast" evidence="1"/>
<dbReference type="AlphaFoldDB" id="A0A976U5W3"/>